<evidence type="ECO:0000313" key="2">
    <source>
        <dbReference type="EMBL" id="MFD0749289.1"/>
    </source>
</evidence>
<name>A0ABW2YUP2_9SPHI</name>
<sequence length="299" mass="34011">MISVIVATRNNQLLQQLSDNIQKSIGLEYEIIAINGDKAGKGICRIYNEGAAKAQYPFLCFVHEDILFHTQGWGLNLLKHLRQEDIALVGVLGATVKTRTPSEVFIPVDNLVRFNQLQRRTGKTPEHYFYNPNKEDSSEVKVVDGLFLACTQVNHARYPFDEQTLKGFHGYDIDFSLGQANNGKVVVVYDILLEHFSYGGHSVSWIDDQMILLKKWHAELPAYLPSAQKSILKAEINSTEGFLLDLILNRYSTATQLSYLLKLLALRPFNSKNIYFIRRFFIRGTLGKQLKKLFSSSVH</sequence>
<dbReference type="EMBL" id="JBHTHU010000001">
    <property type="protein sequence ID" value="MFD0749289.1"/>
    <property type="molecule type" value="Genomic_DNA"/>
</dbReference>
<dbReference type="Proteomes" id="UP001596958">
    <property type="component" value="Unassembled WGS sequence"/>
</dbReference>
<feature type="domain" description="Streptomycin biosynthesis protein StrF" evidence="1">
    <location>
        <begin position="4"/>
        <end position="188"/>
    </location>
</feature>
<dbReference type="InterPro" id="IPR059123">
    <property type="entry name" value="StrF_dom"/>
</dbReference>
<evidence type="ECO:0000313" key="3">
    <source>
        <dbReference type="Proteomes" id="UP001596958"/>
    </source>
</evidence>
<accession>A0ABW2YUP2</accession>
<dbReference type="Gene3D" id="3.90.550.10">
    <property type="entry name" value="Spore Coat Polysaccharide Biosynthesis Protein SpsA, Chain A"/>
    <property type="match status" value="1"/>
</dbReference>
<organism evidence="2 3">
    <name type="scientific">Mucilaginibacter calamicampi</name>
    <dbReference type="NCBI Taxonomy" id="1302352"/>
    <lineage>
        <taxon>Bacteria</taxon>
        <taxon>Pseudomonadati</taxon>
        <taxon>Bacteroidota</taxon>
        <taxon>Sphingobacteriia</taxon>
        <taxon>Sphingobacteriales</taxon>
        <taxon>Sphingobacteriaceae</taxon>
        <taxon>Mucilaginibacter</taxon>
    </lineage>
</organism>
<dbReference type="Pfam" id="PF13712">
    <property type="entry name" value="Glyco_tranf_2_5"/>
    <property type="match status" value="1"/>
</dbReference>
<proteinExistence type="predicted"/>
<reference evidence="3" key="1">
    <citation type="journal article" date="2019" name="Int. J. Syst. Evol. Microbiol.">
        <title>The Global Catalogue of Microorganisms (GCM) 10K type strain sequencing project: providing services to taxonomists for standard genome sequencing and annotation.</title>
        <authorList>
            <consortium name="The Broad Institute Genomics Platform"/>
            <consortium name="The Broad Institute Genome Sequencing Center for Infectious Disease"/>
            <person name="Wu L."/>
            <person name="Ma J."/>
        </authorList>
    </citation>
    <scope>NUCLEOTIDE SEQUENCE [LARGE SCALE GENOMIC DNA]</scope>
    <source>
        <strain evidence="3">CCUG 63418</strain>
    </source>
</reference>
<comment type="caution">
    <text evidence="2">The sequence shown here is derived from an EMBL/GenBank/DDBJ whole genome shotgun (WGS) entry which is preliminary data.</text>
</comment>
<dbReference type="SUPFAM" id="SSF53448">
    <property type="entry name" value="Nucleotide-diphospho-sugar transferases"/>
    <property type="match status" value="1"/>
</dbReference>
<dbReference type="RefSeq" id="WP_377097510.1">
    <property type="nucleotide sequence ID" value="NZ_JBHTHU010000001.1"/>
</dbReference>
<gene>
    <name evidence="2" type="ORF">ACFQZS_03990</name>
</gene>
<evidence type="ECO:0000259" key="1">
    <source>
        <dbReference type="Pfam" id="PF13712"/>
    </source>
</evidence>
<protein>
    <submittedName>
        <fullName evidence="2">Glycosyltransferase</fullName>
    </submittedName>
</protein>
<keyword evidence="3" id="KW-1185">Reference proteome</keyword>
<dbReference type="InterPro" id="IPR029044">
    <property type="entry name" value="Nucleotide-diphossugar_trans"/>
</dbReference>